<accession>A0A7U6FS20</accession>
<dbReference type="Proteomes" id="UP000726136">
    <property type="component" value="Unassembled WGS sequence"/>
</dbReference>
<evidence type="ECO:0000313" key="2">
    <source>
        <dbReference type="EMBL" id="MBF4374562.1"/>
    </source>
</evidence>
<protein>
    <submittedName>
        <fullName evidence="1">Uncharacterized protein</fullName>
    </submittedName>
</protein>
<organism evidence="1 3">
    <name type="scientific">Vibrio anguillarum</name>
    <name type="common">Listonella anguillarum</name>
    <dbReference type="NCBI Taxonomy" id="55601"/>
    <lineage>
        <taxon>Bacteria</taxon>
        <taxon>Pseudomonadati</taxon>
        <taxon>Pseudomonadota</taxon>
        <taxon>Gammaproteobacteria</taxon>
        <taxon>Vibrionales</taxon>
        <taxon>Vibrionaceae</taxon>
        <taxon>Vibrio</taxon>
    </lineage>
</organism>
<dbReference type="AlphaFoldDB" id="A0A7U6FS20"/>
<dbReference type="RefSeq" id="WP_116285116.1">
    <property type="nucleotide sequence ID" value="NZ_CP034672.1"/>
</dbReference>
<dbReference type="EMBL" id="CP034672">
    <property type="protein sequence ID" value="AZS26281.1"/>
    <property type="molecule type" value="Genomic_DNA"/>
</dbReference>
<evidence type="ECO:0000313" key="4">
    <source>
        <dbReference type="Proteomes" id="UP000726136"/>
    </source>
</evidence>
<proteinExistence type="predicted"/>
<keyword evidence="4" id="KW-1185">Reference proteome</keyword>
<evidence type="ECO:0000313" key="1">
    <source>
        <dbReference type="EMBL" id="AZS26281.1"/>
    </source>
</evidence>
<name>A0A7U6FS20_VIBAN</name>
<evidence type="ECO:0000313" key="3">
    <source>
        <dbReference type="Proteomes" id="UP000256923"/>
    </source>
</evidence>
<sequence length="83" mass="9627">MREVLVTDFSSLMKNEVVKISDGSIEPPKHHTKKHARWHNKNRTVLVHRFEPAYGLLGVKSRENCVLVDCLNVRQLTVHRLVD</sequence>
<dbReference type="EMBL" id="RDPI01000019">
    <property type="protein sequence ID" value="MBF4374562.1"/>
    <property type="molecule type" value="Genomic_DNA"/>
</dbReference>
<gene>
    <name evidence="1" type="ORF">DYL72_15340</name>
    <name evidence="2" type="ORF">EAY46_15940</name>
</gene>
<reference evidence="1 3" key="1">
    <citation type="submission" date="2018-12" db="EMBL/GenBank/DDBJ databases">
        <title>Characterization and Draft Genome of Vibrio anguillarum J360 Marine Pathogen Isolated from an Outbreak in Lumpfish (Cyclopterus lumpus).</title>
        <authorList>
            <person name="Vasquez J.I."/>
            <person name="Cao T."/>
            <person name="Chakraborty S."/>
            <person name="Gnanagobal H."/>
            <person name="Wescot J."/>
            <person name="Boyce D."/>
            <person name="Santander J."/>
        </authorList>
    </citation>
    <scope>NUCLEOTIDE SEQUENCE [LARGE SCALE GENOMIC DNA]</scope>
    <source>
        <strain evidence="1 3">J360</strain>
    </source>
</reference>
<dbReference type="Proteomes" id="UP000256923">
    <property type="component" value="Chromosome 1"/>
</dbReference>
<reference evidence="2 4" key="2">
    <citation type="journal article" date="2021" name="PeerJ">
        <title>Analysis of 44 Vibrio anguillarum genomes reveals high genetic diversity.</title>
        <authorList>
            <person name="Hansen M.J."/>
            <person name="Dalsgaard I."/>
        </authorList>
    </citation>
    <scope>NUCLEOTIDE SEQUENCE [LARGE SCALE GENOMIC DNA]</scope>
    <source>
        <strain evidence="2 4">040915-1/1B</strain>
    </source>
</reference>